<dbReference type="InterPro" id="IPR036390">
    <property type="entry name" value="WH_DNA-bd_sf"/>
</dbReference>
<dbReference type="InterPro" id="IPR012318">
    <property type="entry name" value="HTH_CRP"/>
</dbReference>
<dbReference type="PANTHER" id="PTHR24567:SF74">
    <property type="entry name" value="HTH-TYPE TRANSCRIPTIONAL REGULATOR ARCR"/>
    <property type="match status" value="1"/>
</dbReference>
<accession>A0A3A4FA03</accession>
<evidence type="ECO:0000313" key="6">
    <source>
        <dbReference type="EMBL" id="RJN31987.1"/>
    </source>
</evidence>
<feature type="domain" description="HTH crp-type" evidence="5">
    <location>
        <begin position="184"/>
        <end position="260"/>
    </location>
</feature>
<dbReference type="Pfam" id="PF13545">
    <property type="entry name" value="HTH_Crp_2"/>
    <property type="match status" value="1"/>
</dbReference>
<dbReference type="SMART" id="SM00100">
    <property type="entry name" value="cNMP"/>
    <property type="match status" value="1"/>
</dbReference>
<gene>
    <name evidence="6" type="ORF">D3250_07755</name>
</gene>
<dbReference type="PANTHER" id="PTHR24567">
    <property type="entry name" value="CRP FAMILY TRANSCRIPTIONAL REGULATORY PROTEIN"/>
    <property type="match status" value="1"/>
</dbReference>
<dbReference type="InterPro" id="IPR014710">
    <property type="entry name" value="RmlC-like_jellyroll"/>
</dbReference>
<proteinExistence type="predicted"/>
<dbReference type="InterPro" id="IPR018490">
    <property type="entry name" value="cNMP-bd_dom_sf"/>
</dbReference>
<dbReference type="InterPro" id="IPR050397">
    <property type="entry name" value="Env_Response_Regulators"/>
</dbReference>
<dbReference type="GO" id="GO:0003677">
    <property type="term" value="F:DNA binding"/>
    <property type="evidence" value="ECO:0007669"/>
    <property type="project" value="UniProtKB-KW"/>
</dbReference>
<dbReference type="Pfam" id="PF00027">
    <property type="entry name" value="cNMP_binding"/>
    <property type="match status" value="1"/>
</dbReference>
<dbReference type="PROSITE" id="PS50042">
    <property type="entry name" value="CNMP_BINDING_3"/>
    <property type="match status" value="1"/>
</dbReference>
<evidence type="ECO:0000256" key="1">
    <source>
        <dbReference type="ARBA" id="ARBA00023015"/>
    </source>
</evidence>
<dbReference type="SUPFAM" id="SSF46785">
    <property type="entry name" value="Winged helix' DNA-binding domain"/>
    <property type="match status" value="1"/>
</dbReference>
<feature type="domain" description="Cyclic nucleotide-binding" evidence="4">
    <location>
        <begin position="50"/>
        <end position="124"/>
    </location>
</feature>
<dbReference type="Gene3D" id="1.10.10.10">
    <property type="entry name" value="Winged helix-like DNA-binding domain superfamily/Winged helix DNA-binding domain"/>
    <property type="match status" value="1"/>
</dbReference>
<dbReference type="GO" id="GO:0005829">
    <property type="term" value="C:cytosol"/>
    <property type="evidence" value="ECO:0007669"/>
    <property type="project" value="TreeGrafter"/>
</dbReference>
<reference evidence="6 7" key="1">
    <citation type="submission" date="2018-09" db="EMBL/GenBank/DDBJ databases">
        <title>Nesterenkonia natronophila sp. nov., an alkaliphilic actinobacteriume isolated from a soda lake, and emended description of the genus Nesterenkonia.</title>
        <authorList>
            <person name="Menes R.J."/>
            <person name="Iriarte A."/>
        </authorList>
    </citation>
    <scope>NUCLEOTIDE SEQUENCE [LARGE SCALE GENOMIC DNA]</scope>
    <source>
        <strain evidence="6 7">M8</strain>
    </source>
</reference>
<evidence type="ECO:0000256" key="2">
    <source>
        <dbReference type="ARBA" id="ARBA00023125"/>
    </source>
</evidence>
<dbReference type="AlphaFoldDB" id="A0A3A4FA03"/>
<dbReference type="InterPro" id="IPR000595">
    <property type="entry name" value="cNMP-bd_dom"/>
</dbReference>
<protein>
    <submittedName>
        <fullName evidence="6">Crp/Fnr family transcriptional regulator</fullName>
    </submittedName>
</protein>
<dbReference type="SUPFAM" id="SSF51206">
    <property type="entry name" value="cAMP-binding domain-like"/>
    <property type="match status" value="1"/>
</dbReference>
<dbReference type="PROSITE" id="PS51063">
    <property type="entry name" value="HTH_CRP_2"/>
    <property type="match status" value="1"/>
</dbReference>
<sequence>MSVVASRLLCARDLVQASTCGDQPWSSQRQESDTLTAQDSEFTCLSEVDLFADLSSEEKDSLHERVPERRFRRGELVFSQEEPVSALFVLQEGRVRIFRVAEDGKAFTLAILEPGAVFGEMLLVGQQMYDNYAEALEDSVVCQLSVSDVEQHLLTDPRIAVRIARLLGGQAARLEERLTDLALRPLAARVAKTLLTRNEPTTARSLGARLGQRPAIRITHEQLAGLLGATREATSKVLSEFAAQGLIRQVRGRITLLDHQRLNAIARTTA</sequence>
<evidence type="ECO:0000259" key="5">
    <source>
        <dbReference type="PROSITE" id="PS51063"/>
    </source>
</evidence>
<keyword evidence="1" id="KW-0805">Transcription regulation</keyword>
<dbReference type="SMART" id="SM00419">
    <property type="entry name" value="HTH_CRP"/>
    <property type="match status" value="1"/>
</dbReference>
<dbReference type="CDD" id="cd00038">
    <property type="entry name" value="CAP_ED"/>
    <property type="match status" value="1"/>
</dbReference>
<evidence type="ECO:0000313" key="7">
    <source>
        <dbReference type="Proteomes" id="UP000266615"/>
    </source>
</evidence>
<evidence type="ECO:0000256" key="3">
    <source>
        <dbReference type="ARBA" id="ARBA00023163"/>
    </source>
</evidence>
<dbReference type="OrthoDB" id="9812325at2"/>
<dbReference type="Proteomes" id="UP000266615">
    <property type="component" value="Unassembled WGS sequence"/>
</dbReference>
<dbReference type="EMBL" id="QYZP01000002">
    <property type="protein sequence ID" value="RJN31987.1"/>
    <property type="molecule type" value="Genomic_DNA"/>
</dbReference>
<keyword evidence="7" id="KW-1185">Reference proteome</keyword>
<organism evidence="6 7">
    <name type="scientific">Nesterenkonia natronophila</name>
    <dbReference type="NCBI Taxonomy" id="2174932"/>
    <lineage>
        <taxon>Bacteria</taxon>
        <taxon>Bacillati</taxon>
        <taxon>Actinomycetota</taxon>
        <taxon>Actinomycetes</taxon>
        <taxon>Micrococcales</taxon>
        <taxon>Micrococcaceae</taxon>
        <taxon>Nesterenkonia</taxon>
    </lineage>
</organism>
<evidence type="ECO:0000259" key="4">
    <source>
        <dbReference type="PROSITE" id="PS50042"/>
    </source>
</evidence>
<dbReference type="InterPro" id="IPR036388">
    <property type="entry name" value="WH-like_DNA-bd_sf"/>
</dbReference>
<dbReference type="Gene3D" id="2.60.120.10">
    <property type="entry name" value="Jelly Rolls"/>
    <property type="match status" value="1"/>
</dbReference>
<keyword evidence="3" id="KW-0804">Transcription</keyword>
<name>A0A3A4FA03_9MICC</name>
<keyword evidence="2" id="KW-0238">DNA-binding</keyword>
<comment type="caution">
    <text evidence="6">The sequence shown here is derived from an EMBL/GenBank/DDBJ whole genome shotgun (WGS) entry which is preliminary data.</text>
</comment>
<dbReference type="GO" id="GO:0003700">
    <property type="term" value="F:DNA-binding transcription factor activity"/>
    <property type="evidence" value="ECO:0007669"/>
    <property type="project" value="TreeGrafter"/>
</dbReference>